<evidence type="ECO:0000313" key="3">
    <source>
        <dbReference type="Proteomes" id="UP000298030"/>
    </source>
</evidence>
<keyword evidence="1" id="KW-1133">Transmembrane helix</keyword>
<feature type="transmembrane region" description="Helical" evidence="1">
    <location>
        <begin position="68"/>
        <end position="87"/>
    </location>
</feature>
<dbReference type="AlphaFoldDB" id="A0A4Y7U2K4"/>
<keyword evidence="1" id="KW-0812">Transmembrane</keyword>
<sequence>MLLSCPHLVLLPPLIRLYAPRWRPEWKLDTMLDGDMTPTRPNHSEQDWTYTPRWLIVLQSWDENPNNLYFLIFLFCLCTMPLIESWLNPLVHLTNPR</sequence>
<dbReference type="EMBL" id="QPFP01000001">
    <property type="protein sequence ID" value="TEB40022.1"/>
    <property type="molecule type" value="Genomic_DNA"/>
</dbReference>
<keyword evidence="3" id="KW-1185">Reference proteome</keyword>
<reference evidence="2 3" key="1">
    <citation type="journal article" date="2019" name="Nat. Ecol. Evol.">
        <title>Megaphylogeny resolves global patterns of mushroom evolution.</title>
        <authorList>
            <person name="Varga T."/>
            <person name="Krizsan K."/>
            <person name="Foldi C."/>
            <person name="Dima B."/>
            <person name="Sanchez-Garcia M."/>
            <person name="Sanchez-Ramirez S."/>
            <person name="Szollosi G.J."/>
            <person name="Szarkandi J.G."/>
            <person name="Papp V."/>
            <person name="Albert L."/>
            <person name="Andreopoulos W."/>
            <person name="Angelini C."/>
            <person name="Antonin V."/>
            <person name="Barry K.W."/>
            <person name="Bougher N.L."/>
            <person name="Buchanan P."/>
            <person name="Buyck B."/>
            <person name="Bense V."/>
            <person name="Catcheside P."/>
            <person name="Chovatia M."/>
            <person name="Cooper J."/>
            <person name="Damon W."/>
            <person name="Desjardin D."/>
            <person name="Finy P."/>
            <person name="Geml J."/>
            <person name="Haridas S."/>
            <person name="Hughes K."/>
            <person name="Justo A."/>
            <person name="Karasinski D."/>
            <person name="Kautmanova I."/>
            <person name="Kiss B."/>
            <person name="Kocsube S."/>
            <person name="Kotiranta H."/>
            <person name="LaButti K.M."/>
            <person name="Lechner B.E."/>
            <person name="Liimatainen K."/>
            <person name="Lipzen A."/>
            <person name="Lukacs Z."/>
            <person name="Mihaltcheva S."/>
            <person name="Morgado L.N."/>
            <person name="Niskanen T."/>
            <person name="Noordeloos M.E."/>
            <person name="Ohm R.A."/>
            <person name="Ortiz-Santana B."/>
            <person name="Ovrebo C."/>
            <person name="Racz N."/>
            <person name="Riley R."/>
            <person name="Savchenko A."/>
            <person name="Shiryaev A."/>
            <person name="Soop K."/>
            <person name="Spirin V."/>
            <person name="Szebenyi C."/>
            <person name="Tomsovsky M."/>
            <person name="Tulloss R.E."/>
            <person name="Uehling J."/>
            <person name="Grigoriev I.V."/>
            <person name="Vagvolgyi C."/>
            <person name="Papp T."/>
            <person name="Martin F.M."/>
            <person name="Miettinen O."/>
            <person name="Hibbett D.S."/>
            <person name="Nagy L.G."/>
        </authorList>
    </citation>
    <scope>NUCLEOTIDE SEQUENCE [LARGE SCALE GENOMIC DNA]</scope>
    <source>
        <strain evidence="2 3">FP101781</strain>
    </source>
</reference>
<gene>
    <name evidence="2" type="ORF">FA13DRAFT_47698</name>
</gene>
<evidence type="ECO:0000256" key="1">
    <source>
        <dbReference type="SAM" id="Phobius"/>
    </source>
</evidence>
<comment type="caution">
    <text evidence="2">The sequence shown here is derived from an EMBL/GenBank/DDBJ whole genome shotgun (WGS) entry which is preliminary data.</text>
</comment>
<evidence type="ECO:0000313" key="2">
    <source>
        <dbReference type="EMBL" id="TEB40022.1"/>
    </source>
</evidence>
<name>A0A4Y7U2K4_COPMI</name>
<organism evidence="2 3">
    <name type="scientific">Coprinellus micaceus</name>
    <name type="common">Glistening ink-cap mushroom</name>
    <name type="synonym">Coprinus micaceus</name>
    <dbReference type="NCBI Taxonomy" id="71717"/>
    <lineage>
        <taxon>Eukaryota</taxon>
        <taxon>Fungi</taxon>
        <taxon>Dikarya</taxon>
        <taxon>Basidiomycota</taxon>
        <taxon>Agaricomycotina</taxon>
        <taxon>Agaricomycetes</taxon>
        <taxon>Agaricomycetidae</taxon>
        <taxon>Agaricales</taxon>
        <taxon>Agaricineae</taxon>
        <taxon>Psathyrellaceae</taxon>
        <taxon>Coprinellus</taxon>
    </lineage>
</organism>
<protein>
    <submittedName>
        <fullName evidence="2">Uncharacterized protein</fullName>
    </submittedName>
</protein>
<accession>A0A4Y7U2K4</accession>
<proteinExistence type="predicted"/>
<keyword evidence="1" id="KW-0472">Membrane</keyword>
<dbReference type="Proteomes" id="UP000298030">
    <property type="component" value="Unassembled WGS sequence"/>
</dbReference>